<feature type="compositionally biased region" description="Acidic residues" evidence="1">
    <location>
        <begin position="120"/>
        <end position="144"/>
    </location>
</feature>
<dbReference type="HAMAP" id="MF_01077">
    <property type="entry name" value="RimP"/>
    <property type="match status" value="1"/>
</dbReference>
<dbReference type="STRING" id="307507.A0A2V0PDW8"/>
<dbReference type="OrthoDB" id="1100432at2759"/>
<reference evidence="3 4" key="1">
    <citation type="journal article" date="2018" name="Sci. Rep.">
        <title>Raphidocelis subcapitata (=Pseudokirchneriella subcapitata) provides an insight into genome evolution and environmental adaptations in the Sphaeropleales.</title>
        <authorList>
            <person name="Suzuki S."/>
            <person name="Yamaguchi H."/>
            <person name="Nakajima N."/>
            <person name="Kawachi M."/>
        </authorList>
    </citation>
    <scope>NUCLEOTIDE SEQUENCE [LARGE SCALE GENOMIC DNA]</scope>
    <source>
        <strain evidence="3 4">NIES-35</strain>
    </source>
</reference>
<dbReference type="FunCoup" id="A0A2V0PDW8">
    <property type="interactions" value="456"/>
</dbReference>
<gene>
    <name evidence="3" type="ORF">Rsub_11147</name>
</gene>
<evidence type="ECO:0000313" key="3">
    <source>
        <dbReference type="EMBL" id="GBF98036.1"/>
    </source>
</evidence>
<feature type="compositionally biased region" description="Acidic residues" evidence="1">
    <location>
        <begin position="85"/>
        <end position="111"/>
    </location>
</feature>
<evidence type="ECO:0000313" key="4">
    <source>
        <dbReference type="Proteomes" id="UP000247498"/>
    </source>
</evidence>
<comment type="caution">
    <text evidence="3">The sequence shown here is derived from an EMBL/GenBank/DDBJ whole genome shotgun (WGS) entry which is preliminary data.</text>
</comment>
<organism evidence="3 4">
    <name type="scientific">Raphidocelis subcapitata</name>
    <dbReference type="NCBI Taxonomy" id="307507"/>
    <lineage>
        <taxon>Eukaryota</taxon>
        <taxon>Viridiplantae</taxon>
        <taxon>Chlorophyta</taxon>
        <taxon>core chlorophytes</taxon>
        <taxon>Chlorophyceae</taxon>
        <taxon>CS clade</taxon>
        <taxon>Sphaeropleales</taxon>
        <taxon>Selenastraceae</taxon>
        <taxon>Raphidocelis</taxon>
    </lineage>
</organism>
<feature type="compositionally biased region" description="Pro residues" evidence="1">
    <location>
        <begin position="37"/>
        <end position="47"/>
    </location>
</feature>
<feature type="compositionally biased region" description="Low complexity" evidence="1">
    <location>
        <begin position="310"/>
        <end position="324"/>
    </location>
</feature>
<accession>A0A2V0PDW8</accession>
<dbReference type="Proteomes" id="UP000247498">
    <property type="component" value="Unassembled WGS sequence"/>
</dbReference>
<dbReference type="PANTHER" id="PTHR34544">
    <property type="entry name" value="OSJNBA0006B20.18 PROTEIN"/>
    <property type="match status" value="1"/>
</dbReference>
<evidence type="ECO:0000259" key="2">
    <source>
        <dbReference type="Pfam" id="PF25498"/>
    </source>
</evidence>
<dbReference type="InterPro" id="IPR003728">
    <property type="entry name" value="Ribosome_maturation_RimP"/>
</dbReference>
<sequence>MNSVAALHTQRWSGAAGLPRQRPAVPLAVQRHAAVLQPPPPPPPLRPCPARRPVACAAKRGGGGSGGKQQQAQQQQQQAQQQGQGEDEDGGEGEEADGVIYLDGDEDDEGEGALLGGEAWGDDEFETDDDDDDGGGWLEDDDDAFGGGAAGSGDDDALPPGFVSTSGAPWGAAALAAAEAVLAGPGMAELRLYALRAFAAPARVDVRLDKLTDAYGSPALEDIEAFSRRFAAALEAELGAEEAGAIALEVSTPGAERSLALPADLARFGGLPLRVEFDAARGAVAGGEKKSKKGGGGGGAGAGGGEHAGADQQQQQQKVGSGASASGGSFASGVAILELVALDEGAGSSEWRLADVRANAPTKGRGLSKRQREQRLTLPLDALVSARVHVDF</sequence>
<feature type="region of interest" description="Disordered" evidence="1">
    <location>
        <begin position="284"/>
        <end position="324"/>
    </location>
</feature>
<dbReference type="EMBL" id="BDRX01000114">
    <property type="protein sequence ID" value="GBF98036.1"/>
    <property type="molecule type" value="Genomic_DNA"/>
</dbReference>
<dbReference type="InterPro" id="IPR057234">
    <property type="entry name" value="DUF7912"/>
</dbReference>
<feature type="compositionally biased region" description="Low complexity" evidence="1">
    <location>
        <begin position="68"/>
        <end position="84"/>
    </location>
</feature>
<feature type="region of interest" description="Disordered" evidence="1">
    <location>
        <begin position="1"/>
        <end position="162"/>
    </location>
</feature>
<proteinExistence type="inferred from homology"/>
<dbReference type="PANTHER" id="PTHR34544:SF3">
    <property type="entry name" value="OS07G0155200 PROTEIN"/>
    <property type="match status" value="1"/>
</dbReference>
<dbReference type="GO" id="GO:0042274">
    <property type="term" value="P:ribosomal small subunit biogenesis"/>
    <property type="evidence" value="ECO:0007669"/>
    <property type="project" value="InterPro"/>
</dbReference>
<dbReference type="Pfam" id="PF25498">
    <property type="entry name" value="DUF7912"/>
    <property type="match status" value="1"/>
</dbReference>
<name>A0A2V0PDW8_9CHLO</name>
<protein>
    <recommendedName>
        <fullName evidence="2">DUF7912 domain-containing protein</fullName>
    </recommendedName>
</protein>
<feature type="compositionally biased region" description="Gly residues" evidence="1">
    <location>
        <begin position="294"/>
        <end position="307"/>
    </location>
</feature>
<dbReference type="InParanoid" id="A0A2V0PDW8"/>
<keyword evidence="4" id="KW-1185">Reference proteome</keyword>
<dbReference type="AlphaFoldDB" id="A0A2V0PDW8"/>
<feature type="domain" description="DUF7912" evidence="2">
    <location>
        <begin position="334"/>
        <end position="389"/>
    </location>
</feature>
<evidence type="ECO:0000256" key="1">
    <source>
        <dbReference type="SAM" id="MobiDB-lite"/>
    </source>
</evidence>